<feature type="transmembrane region" description="Helical" evidence="1">
    <location>
        <begin position="311"/>
        <end position="332"/>
    </location>
</feature>
<dbReference type="WBParaSite" id="Smp_347220.1">
    <property type="protein sequence ID" value="Smp_347220.1"/>
    <property type="gene ID" value="Smp_347220"/>
</dbReference>
<keyword evidence="2" id="KW-1185">Reference proteome</keyword>
<evidence type="ECO:0000313" key="2">
    <source>
        <dbReference type="Proteomes" id="UP000008854"/>
    </source>
</evidence>
<dbReference type="InParanoid" id="A0A5K4FC29"/>
<dbReference type="Proteomes" id="UP000008854">
    <property type="component" value="Unassembled WGS sequence"/>
</dbReference>
<feature type="transmembrane region" description="Helical" evidence="1">
    <location>
        <begin position="226"/>
        <end position="250"/>
    </location>
</feature>
<reference evidence="3" key="2">
    <citation type="submission" date="2019-11" db="UniProtKB">
        <authorList>
            <consortium name="WormBaseParasite"/>
        </authorList>
    </citation>
    <scope>IDENTIFICATION</scope>
    <source>
        <strain evidence="3">Puerto Rican</strain>
    </source>
</reference>
<sequence length="380" mass="44825">MSQYTNSTNDHILCKSIHPMQISENPMNHLCNQSSISSMIINNDSRIDTETHRITQICFSLAFCSTLIHLMFILYFKRIRQLYGICIVINCFFYSASYLMTLITCSLPKPNLTHTILSYLADYCILTNMIMNLKSSFMIVYLLMSRRENINCYHGNYPLCNSSHVCLKNIKKLCYIIGHITVIILPILCIVISMLLFETYNYISEDHEEFAVISCNLIPNYGHFYVFFPILFLLLLLQFCCIIMITRLLMIGQQHQRTDNNNNNNHYNLIITLWKTTNLRARYWITLKFTITHSLIWFIALLSIIKASISLWHVFTLLYSLQSIYITVNCIFTRPILDLLYQWHEEKIDYYKNDNHLLLINHNQQNDLKQDRIKNILINC</sequence>
<keyword evidence="1" id="KW-0472">Membrane</keyword>
<evidence type="ECO:0000256" key="1">
    <source>
        <dbReference type="SAM" id="Phobius"/>
    </source>
</evidence>
<feature type="transmembrane region" description="Helical" evidence="1">
    <location>
        <begin position="54"/>
        <end position="75"/>
    </location>
</feature>
<organism evidence="2 3">
    <name type="scientific">Schistosoma mansoni</name>
    <name type="common">Blood fluke</name>
    <dbReference type="NCBI Taxonomy" id="6183"/>
    <lineage>
        <taxon>Eukaryota</taxon>
        <taxon>Metazoa</taxon>
        <taxon>Spiralia</taxon>
        <taxon>Lophotrochozoa</taxon>
        <taxon>Platyhelminthes</taxon>
        <taxon>Trematoda</taxon>
        <taxon>Digenea</taxon>
        <taxon>Strigeidida</taxon>
        <taxon>Schistosomatoidea</taxon>
        <taxon>Schistosomatidae</taxon>
        <taxon>Schistosoma</taxon>
    </lineage>
</organism>
<name>A0A5K4FC29_SCHMA</name>
<accession>A0A5K4FC29</accession>
<reference evidence="2" key="1">
    <citation type="journal article" date="2012" name="PLoS Negl. Trop. Dis.">
        <title>A systematically improved high quality genome and transcriptome of the human blood fluke Schistosoma mansoni.</title>
        <authorList>
            <person name="Protasio A.V."/>
            <person name="Tsai I.J."/>
            <person name="Babbage A."/>
            <person name="Nichol S."/>
            <person name="Hunt M."/>
            <person name="Aslett M.A."/>
            <person name="De Silva N."/>
            <person name="Velarde G.S."/>
            <person name="Anderson T.J."/>
            <person name="Clark R.C."/>
            <person name="Davidson C."/>
            <person name="Dillon G.P."/>
            <person name="Holroyd N.E."/>
            <person name="LoVerde P.T."/>
            <person name="Lloyd C."/>
            <person name="McQuillan J."/>
            <person name="Oliveira G."/>
            <person name="Otto T.D."/>
            <person name="Parker-Manuel S.J."/>
            <person name="Quail M.A."/>
            <person name="Wilson R.A."/>
            <person name="Zerlotini A."/>
            <person name="Dunne D.W."/>
            <person name="Berriman M."/>
        </authorList>
    </citation>
    <scope>NUCLEOTIDE SEQUENCE [LARGE SCALE GENOMIC DNA]</scope>
    <source>
        <strain evidence="2">Puerto Rican</strain>
    </source>
</reference>
<keyword evidence="1" id="KW-0812">Transmembrane</keyword>
<feature type="transmembrane region" description="Helical" evidence="1">
    <location>
        <begin position="82"/>
        <end position="100"/>
    </location>
</feature>
<proteinExistence type="predicted"/>
<feature type="transmembrane region" description="Helical" evidence="1">
    <location>
        <begin position="173"/>
        <end position="197"/>
    </location>
</feature>
<protein>
    <submittedName>
        <fullName evidence="3">G_PROTEIN_RECEP_F1_2 domain-containing protein</fullName>
    </submittedName>
</protein>
<dbReference type="Gene3D" id="1.20.1070.10">
    <property type="entry name" value="Rhodopsin 7-helix transmembrane proteins"/>
    <property type="match status" value="1"/>
</dbReference>
<feature type="transmembrane region" description="Helical" evidence="1">
    <location>
        <begin position="283"/>
        <end position="305"/>
    </location>
</feature>
<keyword evidence="1" id="KW-1133">Transmembrane helix</keyword>
<dbReference type="AlphaFoldDB" id="A0A5K4FC29"/>
<evidence type="ECO:0000313" key="3">
    <source>
        <dbReference type="WBParaSite" id="Smp_347220.1"/>
    </source>
</evidence>
<feature type="transmembrane region" description="Helical" evidence="1">
    <location>
        <begin position="120"/>
        <end position="144"/>
    </location>
</feature>